<dbReference type="InterPro" id="IPR016166">
    <property type="entry name" value="FAD-bd_PCMH"/>
</dbReference>
<evidence type="ECO:0000256" key="1">
    <source>
        <dbReference type="ARBA" id="ARBA00001974"/>
    </source>
</evidence>
<dbReference type="InterPro" id="IPR016169">
    <property type="entry name" value="FAD-bd_PCMH_sub2"/>
</dbReference>
<dbReference type="STRING" id="1231657.A0A1Y1ZVC5"/>
<protein>
    <recommendedName>
        <fullName evidence="6">FAD-binding PCMH-type domain-containing protein</fullName>
    </recommendedName>
</protein>
<evidence type="ECO:0000256" key="5">
    <source>
        <dbReference type="ARBA" id="ARBA00023002"/>
    </source>
</evidence>
<comment type="cofactor">
    <cofactor evidence="1">
        <name>FAD</name>
        <dbReference type="ChEBI" id="CHEBI:57692"/>
    </cofactor>
</comment>
<dbReference type="EMBL" id="MCFA01000035">
    <property type="protein sequence ID" value="ORY14164.1"/>
    <property type="molecule type" value="Genomic_DNA"/>
</dbReference>
<accession>A0A1Y1ZVC5</accession>
<comment type="caution">
    <text evidence="7">The sequence shown here is derived from an EMBL/GenBank/DDBJ whole genome shotgun (WGS) entry which is preliminary data.</text>
</comment>
<keyword evidence="4" id="KW-0274">FAD</keyword>
<evidence type="ECO:0000256" key="2">
    <source>
        <dbReference type="ARBA" id="ARBA00005466"/>
    </source>
</evidence>
<gene>
    <name evidence="7" type="ORF">BCR34DRAFT_585987</name>
</gene>
<evidence type="ECO:0000256" key="3">
    <source>
        <dbReference type="ARBA" id="ARBA00022630"/>
    </source>
</evidence>
<evidence type="ECO:0000256" key="4">
    <source>
        <dbReference type="ARBA" id="ARBA00022827"/>
    </source>
</evidence>
<dbReference type="InterPro" id="IPR036318">
    <property type="entry name" value="FAD-bd_PCMH-like_sf"/>
</dbReference>
<feature type="domain" description="FAD-binding PCMH-type" evidence="6">
    <location>
        <begin position="1"/>
        <end position="85"/>
    </location>
</feature>
<dbReference type="SUPFAM" id="SSF56176">
    <property type="entry name" value="FAD-binding/transporter-associated domain-like"/>
    <property type="match status" value="1"/>
</dbReference>
<dbReference type="Gene3D" id="3.30.465.10">
    <property type="match status" value="1"/>
</dbReference>
<dbReference type="PANTHER" id="PTHR42973:SF39">
    <property type="entry name" value="FAD-BINDING PCMH-TYPE DOMAIN-CONTAINING PROTEIN"/>
    <property type="match status" value="1"/>
</dbReference>
<evidence type="ECO:0000313" key="8">
    <source>
        <dbReference type="Proteomes" id="UP000193144"/>
    </source>
</evidence>
<keyword evidence="8" id="KW-1185">Reference proteome</keyword>
<keyword evidence="5" id="KW-0560">Oxidoreductase</keyword>
<evidence type="ECO:0000259" key="6">
    <source>
        <dbReference type="PROSITE" id="PS51387"/>
    </source>
</evidence>
<keyword evidence="3" id="KW-0285">Flavoprotein</keyword>
<dbReference type="GO" id="GO:0071949">
    <property type="term" value="F:FAD binding"/>
    <property type="evidence" value="ECO:0007669"/>
    <property type="project" value="InterPro"/>
</dbReference>
<reference evidence="7 8" key="1">
    <citation type="submission" date="2016-07" db="EMBL/GenBank/DDBJ databases">
        <title>Pervasive Adenine N6-methylation of Active Genes in Fungi.</title>
        <authorList>
            <consortium name="DOE Joint Genome Institute"/>
            <person name="Mondo S.J."/>
            <person name="Dannebaum R.O."/>
            <person name="Kuo R.C."/>
            <person name="Labutti K."/>
            <person name="Haridas S."/>
            <person name="Kuo A."/>
            <person name="Salamov A."/>
            <person name="Ahrendt S.R."/>
            <person name="Lipzen A."/>
            <person name="Sullivan W."/>
            <person name="Andreopoulos W.B."/>
            <person name="Clum A."/>
            <person name="Lindquist E."/>
            <person name="Daum C."/>
            <person name="Ramamoorthy G.K."/>
            <person name="Gryganskyi A."/>
            <person name="Culley D."/>
            <person name="Magnuson J.K."/>
            <person name="James T.Y."/>
            <person name="O'Malley M.A."/>
            <person name="Stajich J.E."/>
            <person name="Spatafora J.W."/>
            <person name="Visel A."/>
            <person name="Grigoriev I.V."/>
        </authorList>
    </citation>
    <scope>NUCLEOTIDE SEQUENCE [LARGE SCALE GENOMIC DNA]</scope>
    <source>
        <strain evidence="7 8">CBS 115471</strain>
    </source>
</reference>
<dbReference type="PROSITE" id="PS51387">
    <property type="entry name" value="FAD_PCMH"/>
    <property type="match status" value="1"/>
</dbReference>
<name>A0A1Y1ZVC5_9PLEO</name>
<dbReference type="OrthoDB" id="9983560at2759"/>
<sequence>MDITGGYEESVGLAGGFGQGGGVGSFTAQYGLMADNAVEFEVVTADGQVRVINECNDADLFWAMHGGGGGTFAVLTKYCVQLYPSLPIHTYRLIVNISCSEALRDLLRLYVENQLAWFKALVTGGTDYYPNKASFGVVHPTTMTVASSKGPR</sequence>
<dbReference type="Proteomes" id="UP000193144">
    <property type="component" value="Unassembled WGS sequence"/>
</dbReference>
<comment type="similarity">
    <text evidence="2">Belongs to the oxygen-dependent FAD-linked oxidoreductase family.</text>
</comment>
<dbReference type="InterPro" id="IPR050416">
    <property type="entry name" value="FAD-linked_Oxidoreductase"/>
</dbReference>
<evidence type="ECO:0000313" key="7">
    <source>
        <dbReference type="EMBL" id="ORY14164.1"/>
    </source>
</evidence>
<dbReference type="PANTHER" id="PTHR42973">
    <property type="entry name" value="BINDING OXIDOREDUCTASE, PUTATIVE (AFU_ORTHOLOGUE AFUA_1G17690)-RELATED"/>
    <property type="match status" value="1"/>
</dbReference>
<proteinExistence type="inferred from homology"/>
<dbReference type="AlphaFoldDB" id="A0A1Y1ZVC5"/>
<organism evidence="7 8">
    <name type="scientific">Clohesyomyces aquaticus</name>
    <dbReference type="NCBI Taxonomy" id="1231657"/>
    <lineage>
        <taxon>Eukaryota</taxon>
        <taxon>Fungi</taxon>
        <taxon>Dikarya</taxon>
        <taxon>Ascomycota</taxon>
        <taxon>Pezizomycotina</taxon>
        <taxon>Dothideomycetes</taxon>
        <taxon>Pleosporomycetidae</taxon>
        <taxon>Pleosporales</taxon>
        <taxon>Lindgomycetaceae</taxon>
        <taxon>Clohesyomyces</taxon>
    </lineage>
</organism>
<dbReference type="GO" id="GO:0016491">
    <property type="term" value="F:oxidoreductase activity"/>
    <property type="evidence" value="ECO:0007669"/>
    <property type="project" value="UniProtKB-KW"/>
</dbReference>